<dbReference type="OrthoDB" id="3269515at2759"/>
<dbReference type="AlphaFoldDB" id="A0A0C9VJH1"/>
<feature type="region of interest" description="Disordered" evidence="1">
    <location>
        <begin position="1"/>
        <end position="41"/>
    </location>
</feature>
<dbReference type="EMBL" id="KN837168">
    <property type="protein sequence ID" value="KIJ37506.1"/>
    <property type="molecule type" value="Genomic_DNA"/>
</dbReference>
<name>A0A0C9VJH1_SPHS4</name>
<gene>
    <name evidence="2" type="ORF">M422DRAFT_259864</name>
</gene>
<organism evidence="2 3">
    <name type="scientific">Sphaerobolus stellatus (strain SS14)</name>
    <dbReference type="NCBI Taxonomy" id="990650"/>
    <lineage>
        <taxon>Eukaryota</taxon>
        <taxon>Fungi</taxon>
        <taxon>Dikarya</taxon>
        <taxon>Basidiomycota</taxon>
        <taxon>Agaricomycotina</taxon>
        <taxon>Agaricomycetes</taxon>
        <taxon>Phallomycetidae</taxon>
        <taxon>Geastrales</taxon>
        <taxon>Sphaerobolaceae</taxon>
        <taxon>Sphaerobolus</taxon>
    </lineage>
</organism>
<evidence type="ECO:0000256" key="1">
    <source>
        <dbReference type="SAM" id="MobiDB-lite"/>
    </source>
</evidence>
<keyword evidence="3" id="KW-1185">Reference proteome</keyword>
<sequence>MAERHGQERGSANFLPRSFEPPQPLGNRRPALPQLQQKHGRQYSVQLNIGDRPLNYDEEEVQERIIPRIVVEDVDNPHEKFSEPPPVPAKNVSPIPRQQNLSSEEIFALQFGYALASPVSTLEQANNEEVALPTPSSPSTRLGPTKRRRTAFQEDFVEEGSLVVLPPPPLLRPASFWRNAKRTALHTPSLHLVRRSTFIAAGLTFDSPVYDLSAFAVESRITVGKTRGLGGSAAVPLGLGVFG</sequence>
<feature type="region of interest" description="Disordered" evidence="1">
    <location>
        <begin position="126"/>
        <end position="147"/>
    </location>
</feature>
<dbReference type="Proteomes" id="UP000054279">
    <property type="component" value="Unassembled WGS sequence"/>
</dbReference>
<proteinExistence type="predicted"/>
<dbReference type="HOGENOM" id="CLU_1143160_0_0_1"/>
<evidence type="ECO:0000313" key="2">
    <source>
        <dbReference type="EMBL" id="KIJ37506.1"/>
    </source>
</evidence>
<accession>A0A0C9VJH1</accession>
<evidence type="ECO:0000313" key="3">
    <source>
        <dbReference type="Proteomes" id="UP000054279"/>
    </source>
</evidence>
<protein>
    <submittedName>
        <fullName evidence="2">Uncharacterized protein</fullName>
    </submittedName>
</protein>
<reference evidence="2 3" key="1">
    <citation type="submission" date="2014-06" db="EMBL/GenBank/DDBJ databases">
        <title>Evolutionary Origins and Diversification of the Mycorrhizal Mutualists.</title>
        <authorList>
            <consortium name="DOE Joint Genome Institute"/>
            <consortium name="Mycorrhizal Genomics Consortium"/>
            <person name="Kohler A."/>
            <person name="Kuo A."/>
            <person name="Nagy L.G."/>
            <person name="Floudas D."/>
            <person name="Copeland A."/>
            <person name="Barry K.W."/>
            <person name="Cichocki N."/>
            <person name="Veneault-Fourrey C."/>
            <person name="LaButti K."/>
            <person name="Lindquist E.A."/>
            <person name="Lipzen A."/>
            <person name="Lundell T."/>
            <person name="Morin E."/>
            <person name="Murat C."/>
            <person name="Riley R."/>
            <person name="Ohm R."/>
            <person name="Sun H."/>
            <person name="Tunlid A."/>
            <person name="Henrissat B."/>
            <person name="Grigoriev I.V."/>
            <person name="Hibbett D.S."/>
            <person name="Martin F."/>
        </authorList>
    </citation>
    <scope>NUCLEOTIDE SEQUENCE [LARGE SCALE GENOMIC DNA]</scope>
    <source>
        <strain evidence="2 3">SS14</strain>
    </source>
</reference>